<feature type="compositionally biased region" description="Polar residues" evidence="1">
    <location>
        <begin position="30"/>
        <end position="43"/>
    </location>
</feature>
<feature type="region of interest" description="Disordered" evidence="1">
    <location>
        <begin position="1"/>
        <end position="61"/>
    </location>
</feature>
<keyword evidence="3" id="KW-1185">Reference proteome</keyword>
<organism evidence="2 3">
    <name type="scientific">Dreissena polymorpha</name>
    <name type="common">Zebra mussel</name>
    <name type="synonym">Mytilus polymorpha</name>
    <dbReference type="NCBI Taxonomy" id="45954"/>
    <lineage>
        <taxon>Eukaryota</taxon>
        <taxon>Metazoa</taxon>
        <taxon>Spiralia</taxon>
        <taxon>Lophotrochozoa</taxon>
        <taxon>Mollusca</taxon>
        <taxon>Bivalvia</taxon>
        <taxon>Autobranchia</taxon>
        <taxon>Heteroconchia</taxon>
        <taxon>Euheterodonta</taxon>
        <taxon>Imparidentia</taxon>
        <taxon>Neoheterodontei</taxon>
        <taxon>Myida</taxon>
        <taxon>Dreissenoidea</taxon>
        <taxon>Dreissenidae</taxon>
        <taxon>Dreissena</taxon>
    </lineage>
</organism>
<evidence type="ECO:0000256" key="1">
    <source>
        <dbReference type="SAM" id="MobiDB-lite"/>
    </source>
</evidence>
<gene>
    <name evidence="2" type="ORF">DPMN_120978</name>
</gene>
<dbReference type="EMBL" id="JAIWYP010000005">
    <property type="protein sequence ID" value="KAH3819244.1"/>
    <property type="molecule type" value="Genomic_DNA"/>
</dbReference>
<dbReference type="AlphaFoldDB" id="A0A9D4JQP2"/>
<sequence length="91" mass="9687">MDYLGIGITSPSGSEAGDQPTEATRGDTDMNITTQAGTRTWSKPTDVPGTQPFQRSRGAQSPIISGRGIIVSKYWQLFDPRSGKTGLNPCA</sequence>
<evidence type="ECO:0000313" key="2">
    <source>
        <dbReference type="EMBL" id="KAH3819244.1"/>
    </source>
</evidence>
<dbReference type="Proteomes" id="UP000828390">
    <property type="component" value="Unassembled WGS sequence"/>
</dbReference>
<accession>A0A9D4JQP2</accession>
<reference evidence="2" key="1">
    <citation type="journal article" date="2019" name="bioRxiv">
        <title>The Genome of the Zebra Mussel, Dreissena polymorpha: A Resource for Invasive Species Research.</title>
        <authorList>
            <person name="McCartney M.A."/>
            <person name="Auch B."/>
            <person name="Kono T."/>
            <person name="Mallez S."/>
            <person name="Zhang Y."/>
            <person name="Obille A."/>
            <person name="Becker A."/>
            <person name="Abrahante J.E."/>
            <person name="Garbe J."/>
            <person name="Badalamenti J.P."/>
            <person name="Herman A."/>
            <person name="Mangelson H."/>
            <person name="Liachko I."/>
            <person name="Sullivan S."/>
            <person name="Sone E.D."/>
            <person name="Koren S."/>
            <person name="Silverstein K.A.T."/>
            <person name="Beckman K.B."/>
            <person name="Gohl D.M."/>
        </authorList>
    </citation>
    <scope>NUCLEOTIDE SEQUENCE</scope>
    <source>
        <strain evidence="2">Duluth1</strain>
        <tissue evidence="2">Whole animal</tissue>
    </source>
</reference>
<name>A0A9D4JQP2_DREPO</name>
<evidence type="ECO:0000313" key="3">
    <source>
        <dbReference type="Proteomes" id="UP000828390"/>
    </source>
</evidence>
<proteinExistence type="predicted"/>
<reference evidence="2" key="2">
    <citation type="submission" date="2020-11" db="EMBL/GenBank/DDBJ databases">
        <authorList>
            <person name="McCartney M.A."/>
            <person name="Auch B."/>
            <person name="Kono T."/>
            <person name="Mallez S."/>
            <person name="Becker A."/>
            <person name="Gohl D.M."/>
            <person name="Silverstein K.A.T."/>
            <person name="Koren S."/>
            <person name="Bechman K.B."/>
            <person name="Herman A."/>
            <person name="Abrahante J.E."/>
            <person name="Garbe J."/>
        </authorList>
    </citation>
    <scope>NUCLEOTIDE SEQUENCE</scope>
    <source>
        <strain evidence="2">Duluth1</strain>
        <tissue evidence="2">Whole animal</tissue>
    </source>
</reference>
<protein>
    <submittedName>
        <fullName evidence="2">Uncharacterized protein</fullName>
    </submittedName>
</protein>
<feature type="compositionally biased region" description="Polar residues" evidence="1">
    <location>
        <begin position="51"/>
        <end position="61"/>
    </location>
</feature>
<comment type="caution">
    <text evidence="2">The sequence shown here is derived from an EMBL/GenBank/DDBJ whole genome shotgun (WGS) entry which is preliminary data.</text>
</comment>